<dbReference type="Proteomes" id="UP000499080">
    <property type="component" value="Unassembled WGS sequence"/>
</dbReference>
<name>A0A4Y2GIX1_ARAVE</name>
<reference evidence="1 2" key="1">
    <citation type="journal article" date="2019" name="Sci. Rep.">
        <title>Orb-weaving spider Araneus ventricosus genome elucidates the spidroin gene catalogue.</title>
        <authorList>
            <person name="Kono N."/>
            <person name="Nakamura H."/>
            <person name="Ohtoshi R."/>
            <person name="Moran D.A.P."/>
            <person name="Shinohara A."/>
            <person name="Yoshida Y."/>
            <person name="Fujiwara M."/>
            <person name="Mori M."/>
            <person name="Tomita M."/>
            <person name="Arakawa K."/>
        </authorList>
    </citation>
    <scope>NUCLEOTIDE SEQUENCE [LARGE SCALE GENOMIC DNA]</scope>
</reference>
<dbReference type="EMBL" id="BGPR01001388">
    <property type="protein sequence ID" value="GBM52669.1"/>
    <property type="molecule type" value="Genomic_DNA"/>
</dbReference>
<protein>
    <submittedName>
        <fullName evidence="1">Uncharacterized protein</fullName>
    </submittedName>
</protein>
<gene>
    <name evidence="1" type="ORF">AVEN_272598_1</name>
</gene>
<dbReference type="AlphaFoldDB" id="A0A4Y2GIX1"/>
<evidence type="ECO:0000313" key="2">
    <source>
        <dbReference type="Proteomes" id="UP000499080"/>
    </source>
</evidence>
<proteinExistence type="predicted"/>
<keyword evidence="2" id="KW-1185">Reference proteome</keyword>
<comment type="caution">
    <text evidence="1">The sequence shown here is derived from an EMBL/GenBank/DDBJ whole genome shotgun (WGS) entry which is preliminary data.</text>
</comment>
<organism evidence="1 2">
    <name type="scientific">Araneus ventricosus</name>
    <name type="common">Orbweaver spider</name>
    <name type="synonym">Epeira ventricosa</name>
    <dbReference type="NCBI Taxonomy" id="182803"/>
    <lineage>
        <taxon>Eukaryota</taxon>
        <taxon>Metazoa</taxon>
        <taxon>Ecdysozoa</taxon>
        <taxon>Arthropoda</taxon>
        <taxon>Chelicerata</taxon>
        <taxon>Arachnida</taxon>
        <taxon>Araneae</taxon>
        <taxon>Araneomorphae</taxon>
        <taxon>Entelegynae</taxon>
        <taxon>Araneoidea</taxon>
        <taxon>Araneidae</taxon>
        <taxon>Araneus</taxon>
    </lineage>
</organism>
<accession>A0A4Y2GIX1</accession>
<evidence type="ECO:0000313" key="1">
    <source>
        <dbReference type="EMBL" id="GBM52669.1"/>
    </source>
</evidence>
<sequence>MDIPPIMRFACVFDSKQSHRHVDRSIFIGEVGQPDKRTRALQKVRRKNNAVSEIRAFVGERVKSSDCSAKKNMEFVSRETAMTIFCRETRKTRNH</sequence>